<name>A0A6J2VW91_CHACN</name>
<dbReference type="Proteomes" id="UP000504632">
    <property type="component" value="Chromosome 7"/>
</dbReference>
<evidence type="ECO:0000256" key="3">
    <source>
        <dbReference type="ARBA" id="ARBA00022614"/>
    </source>
</evidence>
<dbReference type="SMART" id="SM00589">
    <property type="entry name" value="PRY"/>
    <property type="match status" value="1"/>
</dbReference>
<dbReference type="FunFam" id="2.60.120.920:FF:000037">
    <property type="entry name" value="Si:dkey-191j3.2"/>
    <property type="match status" value="1"/>
</dbReference>
<keyword evidence="10" id="KW-1185">Reference proteome</keyword>
<evidence type="ECO:0000313" key="10">
    <source>
        <dbReference type="Proteomes" id="UP000504632"/>
    </source>
</evidence>
<comment type="subcellular location">
    <subcellularLocation>
        <location evidence="1">Cytoplasm</location>
    </subcellularLocation>
</comment>
<gene>
    <name evidence="11" type="primary">LOC115817092</name>
</gene>
<reference evidence="11" key="1">
    <citation type="submission" date="2025-08" db="UniProtKB">
        <authorList>
            <consortium name="RefSeq"/>
        </authorList>
    </citation>
    <scope>IDENTIFICATION</scope>
</reference>
<dbReference type="OrthoDB" id="120976at2759"/>
<dbReference type="PRINTS" id="PR01407">
    <property type="entry name" value="BUTYPHLNCDUF"/>
</dbReference>
<dbReference type="GeneID" id="115817092"/>
<dbReference type="CDD" id="cd16040">
    <property type="entry name" value="SPRY_PRY_SNTX"/>
    <property type="match status" value="1"/>
</dbReference>
<dbReference type="InterPro" id="IPR041267">
    <property type="entry name" value="NLRP_HD2"/>
</dbReference>
<proteinExistence type="predicted"/>
<accession>A0A6J2VW91</accession>
<dbReference type="Pfam" id="PF17779">
    <property type="entry name" value="WHD_NOD2"/>
    <property type="match status" value="1"/>
</dbReference>
<dbReference type="PROSITE" id="PS50188">
    <property type="entry name" value="B302_SPRY"/>
    <property type="match status" value="1"/>
</dbReference>
<keyword evidence="2" id="KW-0963">Cytoplasm</keyword>
<evidence type="ECO:0000256" key="1">
    <source>
        <dbReference type="ARBA" id="ARBA00004496"/>
    </source>
</evidence>
<evidence type="ECO:0000256" key="2">
    <source>
        <dbReference type="ARBA" id="ARBA00022490"/>
    </source>
</evidence>
<dbReference type="PROSITE" id="PS50837">
    <property type="entry name" value="NACHT"/>
    <property type="match status" value="1"/>
</dbReference>
<keyword evidence="3" id="KW-0433">Leucine-rich repeat</keyword>
<dbReference type="Pfam" id="PF17776">
    <property type="entry name" value="NLRC4_HD2"/>
    <property type="match status" value="1"/>
</dbReference>
<dbReference type="FunFam" id="3.40.50.300:FF:000210">
    <property type="entry name" value="Si:dkey-16p6.1"/>
    <property type="match status" value="1"/>
</dbReference>
<dbReference type="PANTHER" id="PTHR24106">
    <property type="entry name" value="NACHT, LRR AND CARD DOMAINS-CONTAINING"/>
    <property type="match status" value="1"/>
</dbReference>
<dbReference type="Gene3D" id="3.80.10.10">
    <property type="entry name" value="Ribonuclease Inhibitor"/>
    <property type="match status" value="3"/>
</dbReference>
<evidence type="ECO:0000259" key="8">
    <source>
        <dbReference type="PROSITE" id="PS50188"/>
    </source>
</evidence>
<dbReference type="InterPro" id="IPR003879">
    <property type="entry name" value="Butyrophylin_SPRY"/>
</dbReference>
<dbReference type="Pfam" id="PF13765">
    <property type="entry name" value="PRY"/>
    <property type="match status" value="1"/>
</dbReference>
<feature type="domain" description="NACHT" evidence="9">
    <location>
        <begin position="166"/>
        <end position="300"/>
    </location>
</feature>
<evidence type="ECO:0000313" key="11">
    <source>
        <dbReference type="RefSeq" id="XP_030636198.1"/>
    </source>
</evidence>
<dbReference type="Gene3D" id="2.60.120.920">
    <property type="match status" value="1"/>
</dbReference>
<feature type="domain" description="B30.2/SPRY" evidence="8">
    <location>
        <begin position="1121"/>
        <end position="1318"/>
    </location>
</feature>
<keyword evidence="4" id="KW-0677">Repeat</keyword>
<dbReference type="InterPro" id="IPR006574">
    <property type="entry name" value="PRY"/>
</dbReference>
<dbReference type="InterPro" id="IPR029495">
    <property type="entry name" value="NACHT-assoc"/>
</dbReference>
<dbReference type="InParanoid" id="A0A6J2VW91"/>
<dbReference type="InterPro" id="IPR043136">
    <property type="entry name" value="B30.2/SPRY_sf"/>
</dbReference>
<dbReference type="SMART" id="SM01288">
    <property type="entry name" value="FISNA"/>
    <property type="match status" value="1"/>
</dbReference>
<dbReference type="InterPro" id="IPR007111">
    <property type="entry name" value="NACHT_NTPase"/>
</dbReference>
<dbReference type="InterPro" id="IPR001611">
    <property type="entry name" value="Leu-rich_rpt"/>
</dbReference>
<dbReference type="SUPFAM" id="SSF52047">
    <property type="entry name" value="RNI-like"/>
    <property type="match status" value="2"/>
</dbReference>
<dbReference type="SMART" id="SM00449">
    <property type="entry name" value="SPRY"/>
    <property type="match status" value="1"/>
</dbReference>
<evidence type="ECO:0000256" key="4">
    <source>
        <dbReference type="ARBA" id="ARBA00022737"/>
    </source>
</evidence>
<evidence type="ECO:0000256" key="6">
    <source>
        <dbReference type="ARBA" id="ARBA00022840"/>
    </source>
</evidence>
<dbReference type="SUPFAM" id="SSF49899">
    <property type="entry name" value="Concanavalin A-like lectins/glucanases"/>
    <property type="match status" value="1"/>
</dbReference>
<dbReference type="InterPro" id="IPR027417">
    <property type="entry name" value="P-loop_NTPase"/>
</dbReference>
<dbReference type="InterPro" id="IPR032675">
    <property type="entry name" value="LRR_dom_sf"/>
</dbReference>
<dbReference type="FunFam" id="3.80.10.10:FF:000100">
    <property type="entry name" value="Si:dkey-11n14.1"/>
    <property type="match status" value="1"/>
</dbReference>
<dbReference type="InterPro" id="IPR041075">
    <property type="entry name" value="NOD1/2_WH"/>
</dbReference>
<dbReference type="GO" id="GO:0005524">
    <property type="term" value="F:ATP binding"/>
    <property type="evidence" value="ECO:0007669"/>
    <property type="project" value="UniProtKB-KW"/>
</dbReference>
<dbReference type="InterPro" id="IPR003877">
    <property type="entry name" value="SPRY_dom"/>
</dbReference>
<dbReference type="Pfam" id="PF14484">
    <property type="entry name" value="FISNA"/>
    <property type="match status" value="1"/>
</dbReference>
<dbReference type="Pfam" id="PF13516">
    <property type="entry name" value="LRR_6"/>
    <property type="match status" value="7"/>
</dbReference>
<sequence>MAASAQTDSGHTSISAQTGSGHTSISAQTGSGHTSISAQTGASVNAPELTGNTFYGPVHLISVTTPHSMQEDAQEHSVKTNLKHSLKVKYGSIHEGNPATDLKDECKLLNAIYTDLYIVKGGTGGVCNEHEVRQAEAACRRHDEEEIPVKISDIFKNGPDQQNHIKKVLTLGIAGVGKTVSVQKFILDWAEGGNNQDIDFIFPIPFRNLNLMTKRDCSLMELLHRCFPDTACMKSLPLEKRRIMFIFDGLDESRLPLKFSENEIVSNIMEETSVDLLITNLIKEEMLPSALIWITSRPAAADQIPREYIHQVTEVRGFTDIQKEEYFRKRISDQDQAESIISHIKKSRSLHILCHIPVFCWISATVLKKMLGEYDNGDIPKTLTEMYIRFLLFQSKMMEKKYKEAESGILKLAELAFHQLEKGNLLFYEEDLSECGIDVRQASVYSGFCTQIFKEEEEVFSFVHLSVQECLAAVHVFLSFLESKSNPLLHSSAEKLQWLLRHNMCDLHKTAVKRTLQSRTGHLDLFLRFLLGLSLESNQRNLKKLLPHVKIRPESVKETVEYIKRKLNEDISSERSINLLYCLSELKDDSLLSEIQKLLSSGNFLLKKLSSAQWSALVFVLQMSEETQEKFELMKYRGSDEGLKRLLPVVKNTKRALLSYCRLTEQSCETVASVLQSANCPLRELDLSNNDLQDSGVKLLFAGLEGPQFKLEVLRLAGCKISENSLETMVSALQSANFPLMELDLSNNDLQDSGMKLLSAGLESSHCKLEILRLAICKLTEQSCGVAVLALRSANCPLRELDLSNNDLQDSGVKLLFAGLEDPHCKLEILRLAGCKLTERSCSSVASVLQSANCPLRELDLSNNDLQDSGVRLIFAGLENPHSKLEILKLAGCNLTERSCLSVASNLQSTNCALKELGLSYNDLQDSEVKLLFAGLKNPHCKLETLRLAGCKLTEQSCEAVASVLQSVNCPLRELDLRNNDLQDSGVKLLCVGLKNPQCKMEILRVAGCKLSEKSCETVASVLKSANCLLREVDLSNNDLHDSGVKLLSAGLENPHCKLEILKLSGCLVTEEGCSSLASALRSNPSHLRKLDLSYNHPGDSGMKLLSAKLGEPNCELGMLNVEHGGELRMKPGLRKYACKLTLDPNTANRHLSLSEGNRKVACVTEQSYPDHPERFEELSVVLCRENLTGRCYWEVDISGCIAIGVTYKGIGRKGKGRDCRFGFNDKSWSLFCFKDRYSAWHNNHRTFKGKPSLYSERVGVYLDWPAGTLSFYNVSSDTHTLTHIHTFHSTFTEPLYAGFRLWRIYFNDSSLTLWKTE</sequence>
<protein>
    <submittedName>
        <fullName evidence="11">NACHT, LRR and PYD domains-containing protein 12-like</fullName>
    </submittedName>
</protein>
<dbReference type="FunFam" id="3.80.10.10:FF:000538">
    <property type="entry name" value="Si:ch211-127b6.2"/>
    <property type="match status" value="1"/>
</dbReference>
<keyword evidence="6" id="KW-0067">ATP-binding</keyword>
<dbReference type="FunFam" id="3.80.10.10:FF:000474">
    <property type="entry name" value="Si:ch211-214c20.1"/>
    <property type="match status" value="1"/>
</dbReference>
<evidence type="ECO:0000256" key="5">
    <source>
        <dbReference type="ARBA" id="ARBA00022741"/>
    </source>
</evidence>
<dbReference type="RefSeq" id="XP_030636198.1">
    <property type="nucleotide sequence ID" value="XM_030780338.1"/>
</dbReference>
<dbReference type="Pfam" id="PF00622">
    <property type="entry name" value="SPRY"/>
    <property type="match status" value="1"/>
</dbReference>
<dbReference type="InterPro" id="IPR013320">
    <property type="entry name" value="ConA-like_dom_sf"/>
</dbReference>
<dbReference type="InterPro" id="IPR051261">
    <property type="entry name" value="NLR"/>
</dbReference>
<evidence type="ECO:0000259" key="9">
    <source>
        <dbReference type="PROSITE" id="PS50837"/>
    </source>
</evidence>
<dbReference type="SMART" id="SM00368">
    <property type="entry name" value="LRR_RI"/>
    <property type="match status" value="15"/>
</dbReference>
<dbReference type="Pfam" id="PF05729">
    <property type="entry name" value="NACHT"/>
    <property type="match status" value="1"/>
</dbReference>
<organism evidence="10 11">
    <name type="scientific">Chanos chanos</name>
    <name type="common">Milkfish</name>
    <name type="synonym">Mugil chanos</name>
    <dbReference type="NCBI Taxonomy" id="29144"/>
    <lineage>
        <taxon>Eukaryota</taxon>
        <taxon>Metazoa</taxon>
        <taxon>Chordata</taxon>
        <taxon>Craniata</taxon>
        <taxon>Vertebrata</taxon>
        <taxon>Euteleostomi</taxon>
        <taxon>Actinopterygii</taxon>
        <taxon>Neopterygii</taxon>
        <taxon>Teleostei</taxon>
        <taxon>Ostariophysi</taxon>
        <taxon>Gonorynchiformes</taxon>
        <taxon>Chanidae</taxon>
        <taxon>Chanos</taxon>
    </lineage>
</organism>
<keyword evidence="5" id="KW-0547">Nucleotide-binding</keyword>
<evidence type="ECO:0000256" key="7">
    <source>
        <dbReference type="SAM" id="MobiDB-lite"/>
    </source>
</evidence>
<feature type="region of interest" description="Disordered" evidence="7">
    <location>
        <begin position="1"/>
        <end position="38"/>
    </location>
</feature>
<dbReference type="Gene3D" id="3.40.50.300">
    <property type="entry name" value="P-loop containing nucleotide triphosphate hydrolases"/>
    <property type="match status" value="1"/>
</dbReference>
<dbReference type="InterPro" id="IPR001870">
    <property type="entry name" value="B30.2/SPRY"/>
</dbReference>
<dbReference type="GO" id="GO:0005737">
    <property type="term" value="C:cytoplasm"/>
    <property type="evidence" value="ECO:0007669"/>
    <property type="project" value="UniProtKB-SubCell"/>
</dbReference>